<name>A0ABU7WQS6_9ACTN</name>
<protein>
    <recommendedName>
        <fullName evidence="4">Chromosome segregation protein</fullName>
    </recommendedName>
</protein>
<sequence length="610" mass="67686">MGPLISITKLRFLLQDDIWRERRLSAPVCAVTGPIGSGTSTALECLFYVLGLSKGDVAEMPPMTACKELHLLCIISGVPWTITRAPASGNVVFREARDGGIVKPFPLTGRSGKPCAGDFVLELLGIPRAQRSGARLGLPQLMRAMYLQEGTISTHLFGGLSTEERKLVFDVLLGLRDEELTRLEDAYTEADRAHAAPSRLLSQLTKRRAERGLDHPDLVLAEQSRKQDELETARKTAQDYQEQLSDIAAQRGRLELAVGQARQQEKTARKAAEKAQQEAEQAATELAGARGYLRGLKHRAARRTHCSECRQELPARPAGHCCQCGQPLADSEGGMRQDELDEAQARIDLAALTASQRRGHYAHAVQLARQAEEKTQQTEADLARHERDQWKPHHQRTLDAENRINYLAGEIAQLQERLKEIQLLIDLTAQVEPLKQARTKAREALDAARRERDTRRKDRILLWSQHLLKHARAILPGVDQAHIDPDSYTTVIGHKRFDICSVAGGERILHNVCALLALQDVAHEVPDTLIPPLLVIDCPGYGSETNDLDRTTATRLITQILGQAHDDRTQTLLAAQSLPAQDTATGVRRIPLTHEHRFFDHAPHSTDQGA</sequence>
<evidence type="ECO:0008006" key="4">
    <source>
        <dbReference type="Google" id="ProtNLM"/>
    </source>
</evidence>
<accession>A0ABU7WQS6</accession>
<dbReference type="EMBL" id="JAVFKM010000004">
    <property type="protein sequence ID" value="MEF3113877.1"/>
    <property type="molecule type" value="Genomic_DNA"/>
</dbReference>
<keyword evidence="3" id="KW-1185">Reference proteome</keyword>
<feature type="coiled-coil region" evidence="1">
    <location>
        <begin position="368"/>
        <end position="454"/>
    </location>
</feature>
<comment type="caution">
    <text evidence="2">The sequence shown here is derived from an EMBL/GenBank/DDBJ whole genome shotgun (WGS) entry which is preliminary data.</text>
</comment>
<feature type="coiled-coil region" evidence="1">
    <location>
        <begin position="223"/>
        <end position="285"/>
    </location>
</feature>
<dbReference type="SUPFAM" id="SSF52540">
    <property type="entry name" value="P-loop containing nucleoside triphosphate hydrolases"/>
    <property type="match status" value="1"/>
</dbReference>
<organism evidence="2 3">
    <name type="scientific">Streptomyces chrestomyceticus</name>
    <dbReference type="NCBI Taxonomy" id="68185"/>
    <lineage>
        <taxon>Bacteria</taxon>
        <taxon>Bacillati</taxon>
        <taxon>Actinomycetota</taxon>
        <taxon>Actinomycetes</taxon>
        <taxon>Kitasatosporales</taxon>
        <taxon>Streptomycetaceae</taxon>
        <taxon>Streptomyces</taxon>
    </lineage>
</organism>
<dbReference type="InterPro" id="IPR027417">
    <property type="entry name" value="P-loop_NTPase"/>
</dbReference>
<gene>
    <name evidence="2" type="ORF">RB636_11835</name>
</gene>
<keyword evidence="1" id="KW-0175">Coiled coil</keyword>
<dbReference type="RefSeq" id="WP_331786455.1">
    <property type="nucleotide sequence ID" value="NZ_JAVFKM010000004.1"/>
</dbReference>
<evidence type="ECO:0000256" key="1">
    <source>
        <dbReference type="SAM" id="Coils"/>
    </source>
</evidence>
<reference evidence="2 3" key="1">
    <citation type="submission" date="2023-08" db="EMBL/GenBank/DDBJ databases">
        <authorList>
            <person name="Sharma P."/>
            <person name="Verma V."/>
            <person name="Mohan M.K."/>
            <person name="Dubey A.K."/>
        </authorList>
    </citation>
    <scope>NUCLEOTIDE SEQUENCE [LARGE SCALE GENOMIC DNA]</scope>
    <source>
        <strain evidence="2 3">ADP4</strain>
    </source>
</reference>
<dbReference type="Proteomes" id="UP001348265">
    <property type="component" value="Unassembled WGS sequence"/>
</dbReference>
<proteinExistence type="predicted"/>
<evidence type="ECO:0000313" key="3">
    <source>
        <dbReference type="Proteomes" id="UP001348265"/>
    </source>
</evidence>
<dbReference type="Gene3D" id="3.40.50.300">
    <property type="entry name" value="P-loop containing nucleotide triphosphate hydrolases"/>
    <property type="match status" value="1"/>
</dbReference>
<evidence type="ECO:0000313" key="2">
    <source>
        <dbReference type="EMBL" id="MEF3113877.1"/>
    </source>
</evidence>